<dbReference type="EMBL" id="BTSY01000005">
    <property type="protein sequence ID" value="GMT27556.1"/>
    <property type="molecule type" value="Genomic_DNA"/>
</dbReference>
<proteinExistence type="predicted"/>
<comment type="caution">
    <text evidence="1">The sequence shown here is derived from an EMBL/GenBank/DDBJ whole genome shotgun (WGS) entry which is preliminary data.</text>
</comment>
<accession>A0AAV5W5X2</accession>
<dbReference type="AlphaFoldDB" id="A0AAV5W5X2"/>
<evidence type="ECO:0000313" key="1">
    <source>
        <dbReference type="EMBL" id="GMT27556.1"/>
    </source>
</evidence>
<sequence length="132" mass="15201">RLHAKLQLQLPHLSPIDENFEGLQRKFEFDDACQIAVDVMDNLVDIDDSLLQNAIGYGFLTSSARNFAFNRFDRRDSRAVVFRRILAKHPEWNSSFRAVTYKGVGSSRTAQLGRNIGERVNRKEDYVVIVEE</sequence>
<protein>
    <submittedName>
        <fullName evidence="1">Uncharacterized protein</fullName>
    </submittedName>
</protein>
<feature type="non-terminal residue" evidence="1">
    <location>
        <position position="132"/>
    </location>
</feature>
<name>A0AAV5W5X2_9BILA</name>
<feature type="non-terminal residue" evidence="1">
    <location>
        <position position="1"/>
    </location>
</feature>
<reference evidence="1" key="1">
    <citation type="submission" date="2023-10" db="EMBL/GenBank/DDBJ databases">
        <title>Genome assembly of Pristionchus species.</title>
        <authorList>
            <person name="Yoshida K."/>
            <person name="Sommer R.J."/>
        </authorList>
    </citation>
    <scope>NUCLEOTIDE SEQUENCE</scope>
    <source>
        <strain evidence="1">RS5133</strain>
    </source>
</reference>
<dbReference type="Proteomes" id="UP001432322">
    <property type="component" value="Unassembled WGS sequence"/>
</dbReference>
<evidence type="ECO:0000313" key="2">
    <source>
        <dbReference type="Proteomes" id="UP001432322"/>
    </source>
</evidence>
<gene>
    <name evidence="1" type="ORF">PFISCL1PPCAC_18853</name>
</gene>
<organism evidence="1 2">
    <name type="scientific">Pristionchus fissidentatus</name>
    <dbReference type="NCBI Taxonomy" id="1538716"/>
    <lineage>
        <taxon>Eukaryota</taxon>
        <taxon>Metazoa</taxon>
        <taxon>Ecdysozoa</taxon>
        <taxon>Nematoda</taxon>
        <taxon>Chromadorea</taxon>
        <taxon>Rhabditida</taxon>
        <taxon>Rhabditina</taxon>
        <taxon>Diplogasteromorpha</taxon>
        <taxon>Diplogasteroidea</taxon>
        <taxon>Neodiplogasteridae</taxon>
        <taxon>Pristionchus</taxon>
    </lineage>
</organism>
<keyword evidence="2" id="KW-1185">Reference proteome</keyword>